<dbReference type="InterPro" id="IPR000923">
    <property type="entry name" value="BlueCu_1"/>
</dbReference>
<dbReference type="InterPro" id="IPR050845">
    <property type="entry name" value="Cu-binding_ET"/>
</dbReference>
<dbReference type="KEGG" id="care:LT85_1609"/>
<keyword evidence="2" id="KW-0479">Metal-binding</keyword>
<feature type="chain" id="PRO_5001983223" evidence="5">
    <location>
        <begin position="24"/>
        <end position="163"/>
    </location>
</feature>
<feature type="signal peptide" evidence="5">
    <location>
        <begin position="1"/>
        <end position="23"/>
    </location>
</feature>
<comment type="subcellular location">
    <subcellularLocation>
        <location evidence="1">Periplasm</location>
    </subcellularLocation>
</comment>
<evidence type="ECO:0000313" key="8">
    <source>
        <dbReference type="Proteomes" id="UP000030302"/>
    </source>
</evidence>
<accession>A0A0A1FD77</accession>
<reference evidence="8" key="1">
    <citation type="journal article" date="2014" name="Soil Biol. Biochem.">
        <title>Structure and function of bacterial communities in ageing soils: Insights from the Mendocino ecological staircase.</title>
        <authorList>
            <person name="Uroz S."/>
            <person name="Tech J.J."/>
            <person name="Sawaya N.A."/>
            <person name="Frey-Klett P."/>
            <person name="Leveau J.H.J."/>
        </authorList>
    </citation>
    <scope>NUCLEOTIDE SEQUENCE [LARGE SCALE GENOMIC DNA]</scope>
    <source>
        <strain evidence="8">Cal35</strain>
    </source>
</reference>
<evidence type="ECO:0000256" key="2">
    <source>
        <dbReference type="ARBA" id="ARBA00022723"/>
    </source>
</evidence>
<dbReference type="STRING" id="279058.LT85_1609"/>
<dbReference type="Proteomes" id="UP000030302">
    <property type="component" value="Chromosome"/>
</dbReference>
<organism evidence="7 8">
    <name type="scientific">Collimonas arenae</name>
    <dbReference type="NCBI Taxonomy" id="279058"/>
    <lineage>
        <taxon>Bacteria</taxon>
        <taxon>Pseudomonadati</taxon>
        <taxon>Pseudomonadota</taxon>
        <taxon>Betaproteobacteria</taxon>
        <taxon>Burkholderiales</taxon>
        <taxon>Oxalobacteraceae</taxon>
        <taxon>Collimonas</taxon>
    </lineage>
</organism>
<dbReference type="GO" id="GO:0042597">
    <property type="term" value="C:periplasmic space"/>
    <property type="evidence" value="ECO:0007669"/>
    <property type="project" value="UniProtKB-SubCell"/>
</dbReference>
<dbReference type="GO" id="GO:0009055">
    <property type="term" value="F:electron transfer activity"/>
    <property type="evidence" value="ECO:0007669"/>
    <property type="project" value="InterPro"/>
</dbReference>
<evidence type="ECO:0000259" key="6">
    <source>
        <dbReference type="Pfam" id="PF00127"/>
    </source>
</evidence>
<dbReference type="Gene3D" id="2.60.40.420">
    <property type="entry name" value="Cupredoxins - blue copper proteins"/>
    <property type="match status" value="1"/>
</dbReference>
<dbReference type="OrthoDB" id="9816061at2"/>
<dbReference type="HOGENOM" id="CLU_102172_0_0_4"/>
<evidence type="ECO:0000313" key="7">
    <source>
        <dbReference type="EMBL" id="AIY40767.1"/>
    </source>
</evidence>
<dbReference type="PANTHER" id="PTHR38439">
    <property type="entry name" value="AURACYANIN-B"/>
    <property type="match status" value="1"/>
</dbReference>
<keyword evidence="5" id="KW-0732">Signal</keyword>
<dbReference type="CDD" id="cd04211">
    <property type="entry name" value="Cupredoxin_like_2"/>
    <property type="match status" value="1"/>
</dbReference>
<keyword evidence="4" id="KW-0186">Copper</keyword>
<dbReference type="EMBL" id="CP009962">
    <property type="protein sequence ID" value="AIY40767.1"/>
    <property type="molecule type" value="Genomic_DNA"/>
</dbReference>
<proteinExistence type="predicted"/>
<keyword evidence="3" id="KW-0574">Periplasm</keyword>
<gene>
    <name evidence="7" type="ORF">LT85_1609</name>
</gene>
<dbReference type="AlphaFoldDB" id="A0A0A1FD77"/>
<protein>
    <submittedName>
        <fullName evidence="7">Copper tolerance protein</fullName>
    </submittedName>
</protein>
<dbReference type="GO" id="GO:0005507">
    <property type="term" value="F:copper ion binding"/>
    <property type="evidence" value="ECO:0007669"/>
    <property type="project" value="InterPro"/>
</dbReference>
<evidence type="ECO:0000256" key="5">
    <source>
        <dbReference type="SAM" id="SignalP"/>
    </source>
</evidence>
<keyword evidence="8" id="KW-1185">Reference proteome</keyword>
<dbReference type="SUPFAM" id="SSF49503">
    <property type="entry name" value="Cupredoxins"/>
    <property type="match status" value="1"/>
</dbReference>
<evidence type="ECO:0000256" key="3">
    <source>
        <dbReference type="ARBA" id="ARBA00022764"/>
    </source>
</evidence>
<feature type="domain" description="Blue (type 1) copper" evidence="6">
    <location>
        <begin position="49"/>
        <end position="156"/>
    </location>
</feature>
<sequence>MKTSLVISSLLSALLVVGNAAYADAGHRHSEAGPAQFGEPGKTAEATRTVKVDMNDSMRFTPANITVREGETIRFEVTNSGGLKHEMVMGSAAELAEHAALMRKMPEMEHADENQVTVAPGKSAELIWKFNSAGKIDFACLEPGHYEAGMKEQIVVTPAKTGA</sequence>
<name>A0A0A1FD77_9BURK</name>
<evidence type="ECO:0000256" key="1">
    <source>
        <dbReference type="ARBA" id="ARBA00004418"/>
    </source>
</evidence>
<dbReference type="RefSeq" id="WP_038487260.1">
    <property type="nucleotide sequence ID" value="NZ_CP009962.1"/>
</dbReference>
<dbReference type="InterPro" id="IPR008972">
    <property type="entry name" value="Cupredoxin"/>
</dbReference>
<dbReference type="PANTHER" id="PTHR38439:SF3">
    <property type="entry name" value="COPPER-RESISTANT CUPROPROTEIN COPI"/>
    <property type="match status" value="1"/>
</dbReference>
<evidence type="ECO:0000256" key="4">
    <source>
        <dbReference type="ARBA" id="ARBA00023008"/>
    </source>
</evidence>
<dbReference type="Pfam" id="PF00127">
    <property type="entry name" value="Copper-bind"/>
    <property type="match status" value="1"/>
</dbReference>